<evidence type="ECO:0000313" key="3">
    <source>
        <dbReference type="Proteomes" id="UP000276133"/>
    </source>
</evidence>
<gene>
    <name evidence="2" type="ORF">BpHYR1_053862</name>
</gene>
<accession>A0A3M7PUN7</accession>
<comment type="caution">
    <text evidence="2">The sequence shown here is derived from an EMBL/GenBank/DDBJ whole genome shotgun (WGS) entry which is preliminary data.</text>
</comment>
<dbReference type="EMBL" id="REGN01008774">
    <property type="protein sequence ID" value="RNA02723.1"/>
    <property type="molecule type" value="Genomic_DNA"/>
</dbReference>
<keyword evidence="1" id="KW-0472">Membrane</keyword>
<evidence type="ECO:0000256" key="1">
    <source>
        <dbReference type="SAM" id="Phobius"/>
    </source>
</evidence>
<name>A0A3M7PUN7_BRAPC</name>
<organism evidence="2 3">
    <name type="scientific">Brachionus plicatilis</name>
    <name type="common">Marine rotifer</name>
    <name type="synonym">Brachionus muelleri</name>
    <dbReference type="NCBI Taxonomy" id="10195"/>
    <lineage>
        <taxon>Eukaryota</taxon>
        <taxon>Metazoa</taxon>
        <taxon>Spiralia</taxon>
        <taxon>Gnathifera</taxon>
        <taxon>Rotifera</taxon>
        <taxon>Eurotatoria</taxon>
        <taxon>Monogononta</taxon>
        <taxon>Pseudotrocha</taxon>
        <taxon>Ploima</taxon>
        <taxon>Brachionidae</taxon>
        <taxon>Brachionus</taxon>
    </lineage>
</organism>
<proteinExistence type="predicted"/>
<keyword evidence="3" id="KW-1185">Reference proteome</keyword>
<feature type="transmembrane region" description="Helical" evidence="1">
    <location>
        <begin position="7"/>
        <end position="27"/>
    </location>
</feature>
<protein>
    <submittedName>
        <fullName evidence="2">Uncharacterized protein</fullName>
    </submittedName>
</protein>
<dbReference type="AlphaFoldDB" id="A0A3M7PUN7"/>
<dbReference type="Proteomes" id="UP000276133">
    <property type="component" value="Unassembled WGS sequence"/>
</dbReference>
<evidence type="ECO:0000313" key="2">
    <source>
        <dbReference type="EMBL" id="RNA02723.1"/>
    </source>
</evidence>
<reference evidence="2 3" key="1">
    <citation type="journal article" date="2018" name="Sci. Rep.">
        <title>Genomic signatures of local adaptation to the degree of environmental predictability in rotifers.</title>
        <authorList>
            <person name="Franch-Gras L."/>
            <person name="Hahn C."/>
            <person name="Garcia-Roger E.M."/>
            <person name="Carmona M.J."/>
            <person name="Serra M."/>
            <person name="Gomez A."/>
        </authorList>
    </citation>
    <scope>NUCLEOTIDE SEQUENCE [LARGE SCALE GENOMIC DNA]</scope>
    <source>
        <strain evidence="2">HYR1</strain>
    </source>
</reference>
<keyword evidence="1" id="KW-1133">Transmembrane helix</keyword>
<keyword evidence="1" id="KW-0812">Transmembrane</keyword>
<sequence length="118" mass="12939">MILFAPIWNIVSPFQYIICIIIALDIFGTEMWVTEKIDPVSLLVALIIDSCMYLASAQKSLYLPNFPFSVTKPVTAVKNLQAFRSTFGFSLNLKLAGKPTGICSGNGVSFSKKSLRSA</sequence>